<dbReference type="Proteomes" id="UP000507222">
    <property type="component" value="Unassembled WGS sequence"/>
</dbReference>
<dbReference type="Proteomes" id="UP000507245">
    <property type="component" value="Unassembled WGS sequence"/>
</dbReference>
<keyword evidence="5 6" id="KW-0652">Protein synthesis inhibitor</keyword>
<dbReference type="GO" id="GO:0030598">
    <property type="term" value="F:rRNA N-glycosylase activity"/>
    <property type="evidence" value="ECO:0007669"/>
    <property type="project" value="UniProtKB-EC"/>
</dbReference>
<dbReference type="Pfam" id="PF00161">
    <property type="entry name" value="RIP"/>
    <property type="match status" value="1"/>
</dbReference>
<dbReference type="EMBL" id="CAEKDK010000001">
    <property type="protein sequence ID" value="CAB4264848.1"/>
    <property type="molecule type" value="Genomic_DNA"/>
</dbReference>
<evidence type="ECO:0000256" key="5">
    <source>
        <dbReference type="ARBA" id="ARBA00023193"/>
    </source>
</evidence>
<reference evidence="7 9" key="2">
    <citation type="submission" date="2020-05" db="EMBL/GenBank/DDBJ databases">
        <authorList>
            <person name="Campoy J."/>
            <person name="Schneeberger K."/>
            <person name="Spophaly S."/>
        </authorList>
    </citation>
    <scope>NUCLEOTIDE SEQUENCE [LARGE SCALE GENOMIC DNA]</scope>
    <source>
        <strain evidence="7">PruArmRojPasFocal</strain>
    </source>
</reference>
<evidence type="ECO:0000313" key="9">
    <source>
        <dbReference type="Proteomes" id="UP000507222"/>
    </source>
</evidence>
<evidence type="ECO:0000256" key="2">
    <source>
        <dbReference type="ARBA" id="ARBA00022656"/>
    </source>
</evidence>
<evidence type="ECO:0000256" key="4">
    <source>
        <dbReference type="ARBA" id="ARBA00022821"/>
    </source>
</evidence>
<dbReference type="SUPFAM" id="SSF56371">
    <property type="entry name" value="Ribosome inactivating proteins (RIP)"/>
    <property type="match status" value="1"/>
</dbReference>
<evidence type="ECO:0000256" key="3">
    <source>
        <dbReference type="ARBA" id="ARBA00022801"/>
    </source>
</evidence>
<protein>
    <recommendedName>
        <fullName evidence="6">rRNA N-glycosylase</fullName>
        <ecNumber evidence="6">3.2.2.22</ecNumber>
    </recommendedName>
</protein>
<evidence type="ECO:0000313" key="7">
    <source>
        <dbReference type="EMBL" id="CAB4264848.1"/>
    </source>
</evidence>
<keyword evidence="4 6" id="KW-0611">Plant defense</keyword>
<evidence type="ECO:0000256" key="1">
    <source>
        <dbReference type="ARBA" id="ARBA00000237"/>
    </source>
</evidence>
<accession>A0A6J5TQV4</accession>
<dbReference type="InterPro" id="IPR001574">
    <property type="entry name" value="Ribosome_inactivat_prot"/>
</dbReference>
<dbReference type="InterPro" id="IPR017989">
    <property type="entry name" value="Ribosome_inactivat_1/2"/>
</dbReference>
<reference evidence="10" key="1">
    <citation type="journal article" date="2020" name="Genome Biol.">
        <title>Gamete binning: chromosome-level and haplotype-resolved genome assembly enabled by high-throughput single-cell sequencing of gamete genomes.</title>
        <authorList>
            <person name="Campoy J.A."/>
            <person name="Sun H."/>
            <person name="Goel M."/>
            <person name="Jiao W.-B."/>
            <person name="Folz-Donahue K."/>
            <person name="Wang N."/>
            <person name="Rubio M."/>
            <person name="Liu C."/>
            <person name="Kukat C."/>
            <person name="Ruiz D."/>
            <person name="Huettel B."/>
            <person name="Schneeberger K."/>
        </authorList>
    </citation>
    <scope>NUCLEOTIDE SEQUENCE [LARGE SCALE GENOMIC DNA]</scope>
    <source>
        <strain evidence="10">cv. Rojo Pasion</strain>
    </source>
</reference>
<dbReference type="OrthoDB" id="1160842at2759"/>
<comment type="similarity">
    <text evidence="6">Belongs to the ribosome-inactivating protein family.</text>
</comment>
<gene>
    <name evidence="7" type="ORF">CURHAP_LOCUS6802</name>
    <name evidence="8" type="ORF">ORAREDHAP_LOCUS6799</name>
</gene>
<dbReference type="PRINTS" id="PR00396">
    <property type="entry name" value="SHIGARICIN"/>
</dbReference>
<keyword evidence="2 6" id="KW-0800">Toxin</keyword>
<proteinExistence type="inferred from homology"/>
<evidence type="ECO:0000256" key="6">
    <source>
        <dbReference type="RuleBase" id="RU004915"/>
    </source>
</evidence>
<dbReference type="GO" id="GO:0006952">
    <property type="term" value="P:defense response"/>
    <property type="evidence" value="ECO:0007669"/>
    <property type="project" value="UniProtKB-KW"/>
</dbReference>
<evidence type="ECO:0000313" key="10">
    <source>
        <dbReference type="Proteomes" id="UP000507245"/>
    </source>
</evidence>
<evidence type="ECO:0000313" key="8">
    <source>
        <dbReference type="EMBL" id="CAB4295441.1"/>
    </source>
</evidence>
<dbReference type="InterPro" id="IPR036041">
    <property type="entry name" value="Ribosome-inact_prot_sf"/>
</dbReference>
<keyword evidence="3 6" id="KW-0378">Hydrolase</keyword>
<name>A0A6J5TQV4_PRUAR</name>
<dbReference type="InterPro" id="IPR017988">
    <property type="entry name" value="Ribosome_inactivat_prot_CS"/>
</dbReference>
<sequence length="275" mass="30898">MALVFSTRNATPQTYRTFIDALRLRLTAGRPTSHGIPVLPRKEDVQNAQRFLLVDLTNSENHSITVAIDVVNAYVVGYAAGGRSYFLAENAPDDRPPIHILFPGTTRVPTLRFNGTYSGLTRGAVEAVRRRRAGNRDPNIDEKTPVLEQIFLGRNQLDEAIRLLRSAVSQPEQALGFVVIIQMLSEAARFRQIEGLVRTTMKEEYDPLKRGLSLASLETNWSDLSEEIQRVPANQTRFQRAITVHNISNARVEIDSVESPFVQGVAMLLYDRNRN</sequence>
<dbReference type="AlphaFoldDB" id="A0A6J5TQV4"/>
<dbReference type="EC" id="3.2.2.22" evidence="6"/>
<dbReference type="GO" id="GO:0090729">
    <property type="term" value="F:toxin activity"/>
    <property type="evidence" value="ECO:0007669"/>
    <property type="project" value="UniProtKB-KW"/>
</dbReference>
<dbReference type="Gene3D" id="3.40.420.10">
    <property type="entry name" value="Ricin (A subunit), domain 1"/>
    <property type="match status" value="1"/>
</dbReference>
<organism evidence="7 9">
    <name type="scientific">Prunus armeniaca</name>
    <name type="common">Apricot</name>
    <name type="synonym">Armeniaca vulgaris</name>
    <dbReference type="NCBI Taxonomy" id="36596"/>
    <lineage>
        <taxon>Eukaryota</taxon>
        <taxon>Viridiplantae</taxon>
        <taxon>Streptophyta</taxon>
        <taxon>Embryophyta</taxon>
        <taxon>Tracheophyta</taxon>
        <taxon>Spermatophyta</taxon>
        <taxon>Magnoliopsida</taxon>
        <taxon>eudicotyledons</taxon>
        <taxon>Gunneridae</taxon>
        <taxon>Pentapetalae</taxon>
        <taxon>rosids</taxon>
        <taxon>fabids</taxon>
        <taxon>Rosales</taxon>
        <taxon>Rosaceae</taxon>
        <taxon>Amygdaloideae</taxon>
        <taxon>Amygdaleae</taxon>
        <taxon>Prunus</taxon>
    </lineage>
</organism>
<dbReference type="GO" id="GO:0017148">
    <property type="term" value="P:negative regulation of translation"/>
    <property type="evidence" value="ECO:0007669"/>
    <property type="project" value="UniProtKB-KW"/>
</dbReference>
<dbReference type="InterPro" id="IPR016139">
    <property type="entry name" value="Ribosome_inactivat_prot_sub2"/>
</dbReference>
<keyword evidence="10" id="KW-1185">Reference proteome</keyword>
<dbReference type="Gene3D" id="4.10.470.10">
    <property type="entry name" value="Ricin (A Subunit), domain 2"/>
    <property type="match status" value="1"/>
</dbReference>
<dbReference type="InterPro" id="IPR016138">
    <property type="entry name" value="Ribosome_inactivat_prot_sub1"/>
</dbReference>
<dbReference type="PANTHER" id="PTHR33453">
    <property type="match status" value="1"/>
</dbReference>
<dbReference type="PROSITE" id="PS00275">
    <property type="entry name" value="SHIGA_RICIN"/>
    <property type="match status" value="1"/>
</dbReference>
<comment type="catalytic activity">
    <reaction evidence="1 6">
        <text>Endohydrolysis of the N-glycosidic bond at one specific adenosine on the 28S rRNA.</text>
        <dbReference type="EC" id="3.2.2.22"/>
    </reaction>
</comment>
<dbReference type="PANTHER" id="PTHR33453:SF34">
    <property type="entry name" value="RIBOSOME-INACTIVATING PROTEIN"/>
    <property type="match status" value="1"/>
</dbReference>
<dbReference type="EMBL" id="CAEKKB010000001">
    <property type="protein sequence ID" value="CAB4295441.1"/>
    <property type="molecule type" value="Genomic_DNA"/>
</dbReference>